<dbReference type="PANTHER" id="PTHR30006">
    <property type="entry name" value="THIAMINE-BINDING PERIPLASMIC PROTEIN-RELATED"/>
    <property type="match status" value="1"/>
</dbReference>
<protein>
    <submittedName>
        <fullName evidence="7">Thiamine transport system substrate-binding protein</fullName>
    </submittedName>
</protein>
<dbReference type="RefSeq" id="WP_093253906.1">
    <property type="nucleotide sequence ID" value="NZ_FNQM01000006.1"/>
</dbReference>
<dbReference type="InterPro" id="IPR005948">
    <property type="entry name" value="ThiB-like"/>
</dbReference>
<dbReference type="GO" id="GO:0015888">
    <property type="term" value="P:thiamine transport"/>
    <property type="evidence" value="ECO:0007669"/>
    <property type="project" value="InterPro"/>
</dbReference>
<dbReference type="GO" id="GO:0030975">
    <property type="term" value="F:thiamine binding"/>
    <property type="evidence" value="ECO:0007669"/>
    <property type="project" value="InterPro"/>
</dbReference>
<dbReference type="STRING" id="89524.SAMN05444370_106147"/>
<evidence type="ECO:0000256" key="6">
    <source>
        <dbReference type="SAM" id="SignalP"/>
    </source>
</evidence>
<comment type="subcellular location">
    <subcellularLocation>
        <location evidence="1">Periplasm</location>
    </subcellularLocation>
</comment>
<organism evidence="7 8">
    <name type="scientific">Rubrimonas cliftonensis</name>
    <dbReference type="NCBI Taxonomy" id="89524"/>
    <lineage>
        <taxon>Bacteria</taxon>
        <taxon>Pseudomonadati</taxon>
        <taxon>Pseudomonadota</taxon>
        <taxon>Alphaproteobacteria</taxon>
        <taxon>Rhodobacterales</taxon>
        <taxon>Paracoccaceae</taxon>
        <taxon>Rubrimonas</taxon>
    </lineage>
</organism>
<name>A0A1H4C172_9RHOB</name>
<dbReference type="Proteomes" id="UP000198703">
    <property type="component" value="Unassembled WGS sequence"/>
</dbReference>
<accession>A0A1H4C172</accession>
<dbReference type="Gene3D" id="3.40.190.10">
    <property type="entry name" value="Periplasmic binding protein-like II"/>
    <property type="match status" value="2"/>
</dbReference>
<dbReference type="CDD" id="cd13545">
    <property type="entry name" value="PBP2_TbpA"/>
    <property type="match status" value="1"/>
</dbReference>
<sequence length="352" mass="36981">MTPPFVSKTVSRAAAPAGFALTCAALTFAGPAAAQEKPVLTVYTYDSFVTEYGPGPAVEPAFEAVCGCDLRLVAAGDGAAILGRLKLEGARSEADVALGLDANLIPAAVASGLFAPHGLAPAALAEGRLALPVRWADPIFLPYDWGWFAFVHDETRLPEPPTSFADLLDAPEDVTLILQDPRTSTPGLGLALWVQALYGDGAADVWERLAPRVVTVTKGWWEAYSAFLDGEAAMALSYTTSPAYHVAVEGDATKRAAIFEEGHPMQIEVAGRLAASGQPALAERFLGFMLEEAFQSAIPETNWMYPAVTPEGGLPAAFEGLPMPPTTLGTPQGAGDAEREAAVAAWREGLSR</sequence>
<dbReference type="InterPro" id="IPR005967">
    <property type="entry name" value="ThiB"/>
</dbReference>
<evidence type="ECO:0000256" key="1">
    <source>
        <dbReference type="ARBA" id="ARBA00004418"/>
    </source>
</evidence>
<feature type="chain" id="PRO_5011742537" evidence="6">
    <location>
        <begin position="35"/>
        <end position="352"/>
    </location>
</feature>
<evidence type="ECO:0000313" key="7">
    <source>
        <dbReference type="EMBL" id="SEA54080.1"/>
    </source>
</evidence>
<keyword evidence="5" id="KW-0574">Periplasm</keyword>
<feature type="signal peptide" evidence="6">
    <location>
        <begin position="1"/>
        <end position="34"/>
    </location>
</feature>
<evidence type="ECO:0000256" key="3">
    <source>
        <dbReference type="ARBA" id="ARBA00022448"/>
    </source>
</evidence>
<evidence type="ECO:0000256" key="2">
    <source>
        <dbReference type="ARBA" id="ARBA00008520"/>
    </source>
</evidence>
<dbReference type="GO" id="GO:0030976">
    <property type="term" value="F:thiamine pyrophosphate binding"/>
    <property type="evidence" value="ECO:0007669"/>
    <property type="project" value="TreeGrafter"/>
</dbReference>
<dbReference type="SUPFAM" id="SSF53850">
    <property type="entry name" value="Periplasmic binding protein-like II"/>
    <property type="match status" value="1"/>
</dbReference>
<evidence type="ECO:0000256" key="4">
    <source>
        <dbReference type="ARBA" id="ARBA00022729"/>
    </source>
</evidence>
<comment type="similarity">
    <text evidence="2">Belongs to the bacterial solute-binding protein 1 family.</text>
</comment>
<dbReference type="Pfam" id="PF13531">
    <property type="entry name" value="SBP_bac_11"/>
    <property type="match status" value="1"/>
</dbReference>
<gene>
    <name evidence="7" type="ORF">SAMN05444370_106147</name>
</gene>
<reference evidence="7 8" key="1">
    <citation type="submission" date="2016-10" db="EMBL/GenBank/DDBJ databases">
        <authorList>
            <person name="de Groot N.N."/>
        </authorList>
    </citation>
    <scope>NUCLEOTIDE SEQUENCE [LARGE SCALE GENOMIC DNA]</scope>
    <source>
        <strain evidence="7 8">DSM 15345</strain>
    </source>
</reference>
<proteinExistence type="inferred from homology"/>
<keyword evidence="3" id="KW-0813">Transport</keyword>
<dbReference type="NCBIfam" id="TIGR01276">
    <property type="entry name" value="thiB"/>
    <property type="match status" value="1"/>
</dbReference>
<evidence type="ECO:0000256" key="5">
    <source>
        <dbReference type="ARBA" id="ARBA00022764"/>
    </source>
</evidence>
<dbReference type="AlphaFoldDB" id="A0A1H4C172"/>
<keyword evidence="8" id="KW-1185">Reference proteome</keyword>
<evidence type="ECO:0000313" key="8">
    <source>
        <dbReference type="Proteomes" id="UP000198703"/>
    </source>
</evidence>
<keyword evidence="4 6" id="KW-0732">Signal</keyword>
<dbReference type="GO" id="GO:0030288">
    <property type="term" value="C:outer membrane-bounded periplasmic space"/>
    <property type="evidence" value="ECO:0007669"/>
    <property type="project" value="InterPro"/>
</dbReference>
<dbReference type="NCBIfam" id="TIGR01254">
    <property type="entry name" value="sfuA"/>
    <property type="match status" value="1"/>
</dbReference>
<dbReference type="OrthoDB" id="8013425at2"/>
<dbReference type="PANTHER" id="PTHR30006:SF3">
    <property type="entry name" value="THIAMINE-BINDING PERIPLASMIC PROTEIN"/>
    <property type="match status" value="1"/>
</dbReference>
<dbReference type="EMBL" id="FNQM01000006">
    <property type="protein sequence ID" value="SEA54080.1"/>
    <property type="molecule type" value="Genomic_DNA"/>
</dbReference>